<name>A0A8J2RDP8_9CRUS</name>
<protein>
    <recommendedName>
        <fullName evidence="3">Menorin-like domain-containing protein</fullName>
    </recommendedName>
</protein>
<comment type="similarity">
    <text evidence="1">Belongs to the menorin family.</text>
</comment>
<comment type="caution">
    <text evidence="4">The sequence shown here is derived from an EMBL/GenBank/DDBJ whole genome shotgun (WGS) entry which is preliminary data.</text>
</comment>
<dbReference type="GO" id="GO:0005615">
    <property type="term" value="C:extracellular space"/>
    <property type="evidence" value="ECO:0007669"/>
    <property type="project" value="TreeGrafter"/>
</dbReference>
<reference evidence="4" key="1">
    <citation type="submission" date="2021-11" db="EMBL/GenBank/DDBJ databases">
        <authorList>
            <person name="Schell T."/>
        </authorList>
    </citation>
    <scope>NUCLEOTIDE SEQUENCE</scope>
    <source>
        <strain evidence="4">M5</strain>
    </source>
</reference>
<organism evidence="4 5">
    <name type="scientific">Daphnia galeata</name>
    <dbReference type="NCBI Taxonomy" id="27404"/>
    <lineage>
        <taxon>Eukaryota</taxon>
        <taxon>Metazoa</taxon>
        <taxon>Ecdysozoa</taxon>
        <taxon>Arthropoda</taxon>
        <taxon>Crustacea</taxon>
        <taxon>Branchiopoda</taxon>
        <taxon>Diplostraca</taxon>
        <taxon>Cladocera</taxon>
        <taxon>Anomopoda</taxon>
        <taxon>Daphniidae</taxon>
        <taxon>Daphnia</taxon>
    </lineage>
</organism>
<proteinExistence type="inferred from homology"/>
<keyword evidence="2" id="KW-0812">Transmembrane</keyword>
<evidence type="ECO:0000256" key="1">
    <source>
        <dbReference type="ARBA" id="ARBA00044953"/>
    </source>
</evidence>
<accession>A0A8J2RDP8</accession>
<evidence type="ECO:0000313" key="4">
    <source>
        <dbReference type="EMBL" id="CAH0100598.1"/>
    </source>
</evidence>
<sequence length="363" mass="40734">MSHHSVIVIAVCWIFICSNSALPFFELDNMLLKNFTVNRKETNMQITGRAFPSVSDINPEIGTDLTQVTWAHAVDNRKKLRRALRGSVMMIEADVSLGKLKSDPHSENRPIMAHPPISASDLSLEDFLDEILDDTQYKGIKLDIKSIDVLERALQIVKSREHKIRVPLWLNADIIKGPVDSTSQPLDAHLFLSLTKYYFPTAVISSGWTTKLGKDGSYTIDHVRNMRDALIAAQITAPVTFPIRAALSTSVESRENMLWLLNQIPGSTVTVWSSYGDEVDVPELLDFIDFIGKEFIYIDVHSGLRCRMSRYRAMRSASSWFLGSWSIGRTGRISAGAGLFALLTYVTCATSFLPWNTDSYNIQ</sequence>
<evidence type="ECO:0000259" key="3">
    <source>
        <dbReference type="Pfam" id="PF10223"/>
    </source>
</evidence>
<dbReference type="EMBL" id="CAKKLH010000041">
    <property type="protein sequence ID" value="CAH0100598.1"/>
    <property type="molecule type" value="Genomic_DNA"/>
</dbReference>
<dbReference type="Proteomes" id="UP000789390">
    <property type="component" value="Unassembled WGS sequence"/>
</dbReference>
<dbReference type="Pfam" id="PF10223">
    <property type="entry name" value="Menorin_N"/>
    <property type="match status" value="1"/>
</dbReference>
<keyword evidence="2" id="KW-0472">Membrane</keyword>
<dbReference type="AlphaFoldDB" id="A0A8J2RDP8"/>
<feature type="transmembrane region" description="Helical" evidence="2">
    <location>
        <begin position="333"/>
        <end position="355"/>
    </location>
</feature>
<feature type="transmembrane region" description="Helical" evidence="2">
    <location>
        <begin position="6"/>
        <end position="25"/>
    </location>
</feature>
<feature type="domain" description="Menorin-like" evidence="3">
    <location>
        <begin position="64"/>
        <end position="304"/>
    </location>
</feature>
<dbReference type="OrthoDB" id="413402at2759"/>
<keyword evidence="5" id="KW-1185">Reference proteome</keyword>
<gene>
    <name evidence="4" type="ORF">DGAL_LOCUS2883</name>
</gene>
<dbReference type="InterPro" id="IPR019356">
    <property type="entry name" value="Menorin_dom"/>
</dbReference>
<evidence type="ECO:0000313" key="5">
    <source>
        <dbReference type="Proteomes" id="UP000789390"/>
    </source>
</evidence>
<dbReference type="PANTHER" id="PTHR21184:SF6">
    <property type="entry name" value="CONSERVED PLASMA MEMBRANE PROTEIN"/>
    <property type="match status" value="1"/>
</dbReference>
<dbReference type="PANTHER" id="PTHR21184">
    <property type="entry name" value="MENORIN (DENDRITIC BRANCHING PROTEIN)"/>
    <property type="match status" value="1"/>
</dbReference>
<evidence type="ECO:0000256" key="2">
    <source>
        <dbReference type="SAM" id="Phobius"/>
    </source>
</evidence>
<keyword evidence="2" id="KW-1133">Transmembrane helix</keyword>